<evidence type="ECO:0000259" key="13">
    <source>
        <dbReference type="SMART" id="SM00482"/>
    </source>
</evidence>
<dbReference type="Pfam" id="PF01367">
    <property type="entry name" value="5_3_exonuc"/>
    <property type="match status" value="1"/>
</dbReference>
<evidence type="ECO:0000256" key="5">
    <source>
        <dbReference type="ARBA" id="ARBA00022763"/>
    </source>
</evidence>
<dbReference type="SUPFAM" id="SSF53098">
    <property type="entry name" value="Ribonuclease H-like"/>
    <property type="match status" value="1"/>
</dbReference>
<dbReference type="NCBIfam" id="NF004397">
    <property type="entry name" value="PRK05755.1"/>
    <property type="match status" value="1"/>
</dbReference>
<dbReference type="Proteomes" id="UP000178197">
    <property type="component" value="Unassembled WGS sequence"/>
</dbReference>
<dbReference type="SUPFAM" id="SSF88723">
    <property type="entry name" value="PIN domain-like"/>
    <property type="match status" value="1"/>
</dbReference>
<dbReference type="Gene3D" id="1.10.150.20">
    <property type="entry name" value="5' to 3' exonuclease, C-terminal subdomain"/>
    <property type="match status" value="2"/>
</dbReference>
<dbReference type="Gene3D" id="3.30.420.10">
    <property type="entry name" value="Ribonuclease H-like superfamily/Ribonuclease H"/>
    <property type="match status" value="1"/>
</dbReference>
<keyword evidence="6 11" id="KW-0239">DNA-directed DNA polymerase</keyword>
<keyword evidence="4 11" id="KW-0235">DNA replication</keyword>
<dbReference type="FunFam" id="1.10.150.20:FF:000003">
    <property type="entry name" value="DNA polymerase I"/>
    <property type="match status" value="1"/>
</dbReference>
<reference evidence="14 15" key="1">
    <citation type="journal article" date="2016" name="Nat. Commun.">
        <title>Thousands of microbial genomes shed light on interconnected biogeochemical processes in an aquifer system.</title>
        <authorList>
            <person name="Anantharaman K."/>
            <person name="Brown C.T."/>
            <person name="Hug L.A."/>
            <person name="Sharon I."/>
            <person name="Castelle C.J."/>
            <person name="Probst A.J."/>
            <person name="Thomas B.C."/>
            <person name="Singh A."/>
            <person name="Wilkins M.J."/>
            <person name="Karaoz U."/>
            <person name="Brodie E.L."/>
            <person name="Williams K.H."/>
            <person name="Hubbard S.S."/>
            <person name="Banfield J.F."/>
        </authorList>
    </citation>
    <scope>NUCLEOTIDE SEQUENCE [LARGE SCALE GENOMIC DNA]</scope>
</reference>
<feature type="domain" description="DNA-directed DNA polymerase family A palm" evidence="13">
    <location>
        <begin position="646"/>
        <end position="854"/>
    </location>
</feature>
<evidence type="ECO:0000313" key="15">
    <source>
        <dbReference type="Proteomes" id="UP000178197"/>
    </source>
</evidence>
<comment type="similarity">
    <text evidence="1 11">Belongs to the DNA polymerase type-A family.</text>
</comment>
<keyword evidence="11" id="KW-0378">Hydrolase</keyword>
<keyword evidence="5 11" id="KW-0227">DNA damage</keyword>
<keyword evidence="8 11" id="KW-0234">DNA repair</keyword>
<evidence type="ECO:0000256" key="10">
    <source>
        <dbReference type="NCBIfam" id="TIGR00593"/>
    </source>
</evidence>
<comment type="function">
    <text evidence="11">In addition to polymerase activity, this DNA polymerase exhibits 5'-3' exonuclease activity.</text>
</comment>
<dbReference type="InterPro" id="IPR018320">
    <property type="entry name" value="DNA_polymerase_1"/>
</dbReference>
<dbReference type="InterPro" id="IPR002298">
    <property type="entry name" value="DNA_polymerase_A"/>
</dbReference>
<evidence type="ECO:0000256" key="7">
    <source>
        <dbReference type="ARBA" id="ARBA00023125"/>
    </source>
</evidence>
<dbReference type="PANTHER" id="PTHR10133">
    <property type="entry name" value="DNA POLYMERASE I"/>
    <property type="match status" value="1"/>
</dbReference>
<dbReference type="AlphaFoldDB" id="A0A1F8FIB3"/>
<comment type="caution">
    <text evidence="14">The sequence shown here is derived from an EMBL/GenBank/DDBJ whole genome shotgun (WGS) entry which is preliminary data.</text>
</comment>
<evidence type="ECO:0000259" key="12">
    <source>
        <dbReference type="SMART" id="SM00475"/>
    </source>
</evidence>
<dbReference type="InterPro" id="IPR020046">
    <property type="entry name" value="5-3_exonucl_a-hlix_arch_N"/>
</dbReference>
<dbReference type="InterPro" id="IPR008918">
    <property type="entry name" value="HhH2"/>
</dbReference>
<dbReference type="GO" id="GO:0008409">
    <property type="term" value="F:5'-3' exonuclease activity"/>
    <property type="evidence" value="ECO:0007669"/>
    <property type="project" value="UniProtKB-UniRule"/>
</dbReference>
<dbReference type="InterPro" id="IPR036279">
    <property type="entry name" value="5-3_exonuclease_C_sf"/>
</dbReference>
<dbReference type="GO" id="GO:0006302">
    <property type="term" value="P:double-strand break repair"/>
    <property type="evidence" value="ECO:0007669"/>
    <property type="project" value="TreeGrafter"/>
</dbReference>
<comment type="catalytic activity">
    <reaction evidence="9 11">
        <text>DNA(n) + a 2'-deoxyribonucleoside 5'-triphosphate = DNA(n+1) + diphosphate</text>
        <dbReference type="Rhea" id="RHEA:22508"/>
        <dbReference type="Rhea" id="RHEA-COMP:17339"/>
        <dbReference type="Rhea" id="RHEA-COMP:17340"/>
        <dbReference type="ChEBI" id="CHEBI:33019"/>
        <dbReference type="ChEBI" id="CHEBI:61560"/>
        <dbReference type="ChEBI" id="CHEBI:173112"/>
        <dbReference type="EC" id="2.7.7.7"/>
    </reaction>
</comment>
<dbReference type="GO" id="GO:0006261">
    <property type="term" value="P:DNA-templated DNA replication"/>
    <property type="evidence" value="ECO:0007669"/>
    <property type="project" value="UniProtKB-UniRule"/>
</dbReference>
<dbReference type="SMART" id="SM00475">
    <property type="entry name" value="53EXOc"/>
    <property type="match status" value="1"/>
</dbReference>
<keyword evidence="7 11" id="KW-0238">DNA-binding</keyword>
<dbReference type="InterPro" id="IPR020045">
    <property type="entry name" value="DNA_polI_H3TH"/>
</dbReference>
<dbReference type="CDD" id="cd06140">
    <property type="entry name" value="DNA_polA_I_Bacillus_like_exo"/>
    <property type="match status" value="1"/>
</dbReference>
<dbReference type="InterPro" id="IPR002421">
    <property type="entry name" value="5-3_exonuclease"/>
</dbReference>
<dbReference type="GO" id="GO:0003887">
    <property type="term" value="F:DNA-directed DNA polymerase activity"/>
    <property type="evidence" value="ECO:0007669"/>
    <property type="project" value="UniProtKB-UniRule"/>
</dbReference>
<name>A0A1F8FIB3_9BACT</name>
<dbReference type="Pfam" id="PF00476">
    <property type="entry name" value="DNA_pol_A"/>
    <property type="match status" value="1"/>
</dbReference>
<dbReference type="InterPro" id="IPR001098">
    <property type="entry name" value="DNA-dir_DNA_pol_A_palm_dom"/>
</dbReference>
<dbReference type="CDD" id="cd09898">
    <property type="entry name" value="H3TH_53EXO"/>
    <property type="match status" value="1"/>
</dbReference>
<dbReference type="SUPFAM" id="SSF56672">
    <property type="entry name" value="DNA/RNA polymerases"/>
    <property type="match status" value="1"/>
</dbReference>
<dbReference type="SUPFAM" id="SSF47807">
    <property type="entry name" value="5' to 3' exonuclease, C-terminal subdomain"/>
    <property type="match status" value="1"/>
</dbReference>
<dbReference type="FunFam" id="1.20.1060.10:FF:000001">
    <property type="entry name" value="DNA polymerase I"/>
    <property type="match status" value="1"/>
</dbReference>
<proteinExistence type="inferred from homology"/>
<dbReference type="InterPro" id="IPR036397">
    <property type="entry name" value="RNaseH_sf"/>
</dbReference>
<evidence type="ECO:0000256" key="8">
    <source>
        <dbReference type="ARBA" id="ARBA00023204"/>
    </source>
</evidence>
<protein>
    <recommendedName>
        <fullName evidence="10 11">DNA polymerase I</fullName>
        <ecNumber evidence="10 11">2.7.7.7</ecNumber>
    </recommendedName>
</protein>
<dbReference type="Pfam" id="PF02739">
    <property type="entry name" value="5_3_exonuc_N"/>
    <property type="match status" value="1"/>
</dbReference>
<dbReference type="NCBIfam" id="TIGR00593">
    <property type="entry name" value="pola"/>
    <property type="match status" value="1"/>
</dbReference>
<evidence type="ECO:0000256" key="6">
    <source>
        <dbReference type="ARBA" id="ARBA00022932"/>
    </source>
</evidence>
<evidence type="ECO:0000256" key="11">
    <source>
        <dbReference type="RuleBase" id="RU004460"/>
    </source>
</evidence>
<keyword evidence="11" id="KW-0540">Nuclease</keyword>
<evidence type="ECO:0000313" key="14">
    <source>
        <dbReference type="EMBL" id="OGN12847.1"/>
    </source>
</evidence>
<dbReference type="Gene3D" id="1.20.1060.10">
    <property type="entry name" value="Taq DNA Polymerase, Chain T, domain 4"/>
    <property type="match status" value="1"/>
</dbReference>
<dbReference type="FunFam" id="1.10.150.20:FF:000002">
    <property type="entry name" value="DNA polymerase I"/>
    <property type="match status" value="1"/>
</dbReference>
<keyword evidence="2 11" id="KW-0808">Transferase</keyword>
<evidence type="ECO:0000256" key="3">
    <source>
        <dbReference type="ARBA" id="ARBA00022695"/>
    </source>
</evidence>
<feature type="domain" description="5'-3' exonuclease" evidence="12">
    <location>
        <begin position="12"/>
        <end position="281"/>
    </location>
</feature>
<keyword evidence="3 11" id="KW-0548">Nucleotidyltransferase</keyword>
<organism evidence="14 15">
    <name type="scientific">Candidatus Yanofskybacteria bacterium RIFCSPHIGHO2_02_FULL_43_15c</name>
    <dbReference type="NCBI Taxonomy" id="1802679"/>
    <lineage>
        <taxon>Bacteria</taxon>
        <taxon>Candidatus Yanofskyibacteriota</taxon>
    </lineage>
</organism>
<dbReference type="EMBL" id="MGJT01000012">
    <property type="protein sequence ID" value="OGN12847.1"/>
    <property type="molecule type" value="Genomic_DNA"/>
</dbReference>
<dbReference type="CDD" id="cd08637">
    <property type="entry name" value="DNA_pol_A_pol_I_C"/>
    <property type="match status" value="1"/>
</dbReference>
<dbReference type="InterPro" id="IPR029060">
    <property type="entry name" value="PIN-like_dom_sf"/>
</dbReference>
<accession>A0A1F8FIB3</accession>
<dbReference type="PANTHER" id="PTHR10133:SF27">
    <property type="entry name" value="DNA POLYMERASE NU"/>
    <property type="match status" value="1"/>
</dbReference>
<evidence type="ECO:0000256" key="2">
    <source>
        <dbReference type="ARBA" id="ARBA00022679"/>
    </source>
</evidence>
<evidence type="ECO:0000256" key="9">
    <source>
        <dbReference type="ARBA" id="ARBA00049244"/>
    </source>
</evidence>
<dbReference type="InterPro" id="IPR012337">
    <property type="entry name" value="RNaseH-like_sf"/>
</dbReference>
<keyword evidence="11" id="KW-0269">Exonuclease</keyword>
<dbReference type="InterPro" id="IPR043502">
    <property type="entry name" value="DNA/RNA_pol_sf"/>
</dbReference>
<dbReference type="GO" id="GO:0003677">
    <property type="term" value="F:DNA binding"/>
    <property type="evidence" value="ECO:0007669"/>
    <property type="project" value="UniProtKB-UniRule"/>
</dbReference>
<sequence>MYPESPLEIILKKLILIDANALVHRAFHALPPLTSPEGLVVNAVYGFTSVLIKAIKEMKPDYMAAAFDLAGPTFRHEEYEEYKAHRQKAPDELYVQIPVIKNVLRAFGVEIFEQAGFEADDLIGSVAEEAKKIKDLQTVILTGDLDTLQLVDNEKVLVLTLRKGVSDTILYDEKAVKERYGLEPFQIADFKGLKGDPSDNIPGVPGIGDKTATALLQEHQTIENLYGGLVKKKEFKKGEALTAKLAEKLKEHQGQAVFSKRLATIIRDVPIKFSLEGIDWKNKFNREEVVKILKNFGFNSLLNRLNLIEAKPQLEKSAEIEAKPQEIIGQLWPIKVCHSEKDVKEFLNNLKSNQAVYLSWQESFFYFLPSYPHTRSNLVQVPISLIKNLRPFFENEQIPKRGCYLKPLIKVLLGYGLHLNNIDFDIALAAYLVRPETRDYAVDKIYYNEFGQTLTDGPAVFLAALPKLYEIFWDKLKSKNLVKVFQEIDLPLLPVLAEMENNGIKIDLEGLKNLSEKVDKEISQLEKKIYELAGEEFNINSPQQLGVILFDKLLLKTKVRKTLGGARSTAIAELEKLRDEHPIIELIMQYRELQKLKTTYIDPFPALISSFDGRLHTTYNQMGTVTGRLSSQDPNLQNIPIRTELGQEFRRAFVAEEGYDLVSLDYSQIELRIAAQLSGDQKMLEAFKRGEDIHTRTAAEIFEVTPEKVTVHMRREAKALNFGILYGMGILGFARSAGVDRLRAREFITKYFQEFSGMARYLEKIKEEVGEKGFVETYFGRRRELPEINSGLPQLVAQAERMAANAPIQGTAADIMKIAMAQIFDYVHAQKVEDQAKILLQVHDELLFEIKKEKAEELALVFKDIMEKVWKVEVPIVVDVKIGKNWAEMKRI</sequence>
<dbReference type="Gene3D" id="3.30.70.370">
    <property type="match status" value="1"/>
</dbReference>
<evidence type="ECO:0000256" key="1">
    <source>
        <dbReference type="ARBA" id="ARBA00007705"/>
    </source>
</evidence>
<dbReference type="Gene3D" id="3.40.50.1010">
    <property type="entry name" value="5'-nuclease"/>
    <property type="match status" value="1"/>
</dbReference>
<evidence type="ECO:0000256" key="4">
    <source>
        <dbReference type="ARBA" id="ARBA00022705"/>
    </source>
</evidence>
<dbReference type="SMART" id="SM00482">
    <property type="entry name" value="POLAc"/>
    <property type="match status" value="1"/>
</dbReference>
<dbReference type="EC" id="2.7.7.7" evidence="10 11"/>
<gene>
    <name evidence="11" type="primary">polA</name>
    <name evidence="14" type="ORF">A3C71_02710</name>
</gene>
<dbReference type="CDD" id="cd09859">
    <property type="entry name" value="PIN_53EXO"/>
    <property type="match status" value="1"/>
</dbReference>
<dbReference type="SMART" id="SM00279">
    <property type="entry name" value="HhH2"/>
    <property type="match status" value="1"/>
</dbReference>
<dbReference type="PRINTS" id="PR00868">
    <property type="entry name" value="DNAPOLI"/>
</dbReference>